<protein>
    <submittedName>
        <fullName evidence="2">Uncharacterized protein</fullName>
    </submittedName>
</protein>
<dbReference type="EMBL" id="ML977032">
    <property type="protein sequence ID" value="KAF1949777.1"/>
    <property type="molecule type" value="Genomic_DNA"/>
</dbReference>
<dbReference type="AlphaFoldDB" id="A0A6A5TLF5"/>
<gene>
    <name evidence="2" type="ORF">CC80DRAFT_428335</name>
</gene>
<evidence type="ECO:0000313" key="2">
    <source>
        <dbReference type="EMBL" id="KAF1949777.1"/>
    </source>
</evidence>
<accession>A0A6A5TLF5</accession>
<sequence>MLSSLSLLASAFLSLTHAKCFHMNGSETLDPGHQRCSLDPLSPIYNVCCAVSRTNPPGANLSLGWASDICLPNGICQNKFFNESGPFTKYFREECTESDWSTGNCPNFCVQGVCYVQWRGGFGAY</sequence>
<keyword evidence="1" id="KW-0732">Signal</keyword>
<evidence type="ECO:0000256" key="1">
    <source>
        <dbReference type="SAM" id="SignalP"/>
    </source>
</evidence>
<feature type="signal peptide" evidence="1">
    <location>
        <begin position="1"/>
        <end position="18"/>
    </location>
</feature>
<feature type="chain" id="PRO_5025685748" evidence="1">
    <location>
        <begin position="19"/>
        <end position="125"/>
    </location>
</feature>
<dbReference type="OrthoDB" id="5215637at2759"/>
<dbReference type="Proteomes" id="UP000800035">
    <property type="component" value="Unassembled WGS sequence"/>
</dbReference>
<organism evidence="2 3">
    <name type="scientific">Byssothecium circinans</name>
    <dbReference type="NCBI Taxonomy" id="147558"/>
    <lineage>
        <taxon>Eukaryota</taxon>
        <taxon>Fungi</taxon>
        <taxon>Dikarya</taxon>
        <taxon>Ascomycota</taxon>
        <taxon>Pezizomycotina</taxon>
        <taxon>Dothideomycetes</taxon>
        <taxon>Pleosporomycetidae</taxon>
        <taxon>Pleosporales</taxon>
        <taxon>Massarineae</taxon>
        <taxon>Massarinaceae</taxon>
        <taxon>Byssothecium</taxon>
    </lineage>
</organism>
<evidence type="ECO:0000313" key="3">
    <source>
        <dbReference type="Proteomes" id="UP000800035"/>
    </source>
</evidence>
<proteinExistence type="predicted"/>
<reference evidence="2" key="1">
    <citation type="journal article" date="2020" name="Stud. Mycol.">
        <title>101 Dothideomycetes genomes: a test case for predicting lifestyles and emergence of pathogens.</title>
        <authorList>
            <person name="Haridas S."/>
            <person name="Albert R."/>
            <person name="Binder M."/>
            <person name="Bloem J."/>
            <person name="Labutti K."/>
            <person name="Salamov A."/>
            <person name="Andreopoulos B."/>
            <person name="Baker S."/>
            <person name="Barry K."/>
            <person name="Bills G."/>
            <person name="Bluhm B."/>
            <person name="Cannon C."/>
            <person name="Castanera R."/>
            <person name="Culley D."/>
            <person name="Daum C."/>
            <person name="Ezra D."/>
            <person name="Gonzalez J."/>
            <person name="Henrissat B."/>
            <person name="Kuo A."/>
            <person name="Liang C."/>
            <person name="Lipzen A."/>
            <person name="Lutzoni F."/>
            <person name="Magnuson J."/>
            <person name="Mondo S."/>
            <person name="Nolan M."/>
            <person name="Ohm R."/>
            <person name="Pangilinan J."/>
            <person name="Park H.-J."/>
            <person name="Ramirez L."/>
            <person name="Alfaro M."/>
            <person name="Sun H."/>
            <person name="Tritt A."/>
            <person name="Yoshinaga Y."/>
            <person name="Zwiers L.-H."/>
            <person name="Turgeon B."/>
            <person name="Goodwin S."/>
            <person name="Spatafora J."/>
            <person name="Crous P."/>
            <person name="Grigoriev I."/>
        </authorList>
    </citation>
    <scope>NUCLEOTIDE SEQUENCE</scope>
    <source>
        <strain evidence="2">CBS 675.92</strain>
    </source>
</reference>
<keyword evidence="3" id="KW-1185">Reference proteome</keyword>
<name>A0A6A5TLF5_9PLEO</name>